<dbReference type="EMBL" id="JADAQX010000363">
    <property type="protein sequence ID" value="KAF8820531.1"/>
    <property type="molecule type" value="Genomic_DNA"/>
</dbReference>
<organism evidence="6 7">
    <name type="scientific">Cardiosporidium cionae</name>
    <dbReference type="NCBI Taxonomy" id="476202"/>
    <lineage>
        <taxon>Eukaryota</taxon>
        <taxon>Sar</taxon>
        <taxon>Alveolata</taxon>
        <taxon>Apicomplexa</taxon>
        <taxon>Aconoidasida</taxon>
        <taxon>Nephromycida</taxon>
        <taxon>Cardiosporidium</taxon>
    </lineage>
</organism>
<dbReference type="PROSITE" id="PS50405">
    <property type="entry name" value="GST_CTER"/>
    <property type="match status" value="1"/>
</dbReference>
<dbReference type="Proteomes" id="UP000823046">
    <property type="component" value="Unassembled WGS sequence"/>
</dbReference>
<accession>A0ABQ7J996</accession>
<dbReference type="InterPro" id="IPR036433">
    <property type="entry name" value="EF1B_G_C_sf"/>
</dbReference>
<dbReference type="GO" id="GO:0003746">
    <property type="term" value="F:translation elongation factor activity"/>
    <property type="evidence" value="ECO:0007669"/>
    <property type="project" value="UniProtKB-KW"/>
</dbReference>
<dbReference type="InterPro" id="IPR001662">
    <property type="entry name" value="EF1B_G_C"/>
</dbReference>
<proteinExistence type="predicted"/>
<gene>
    <name evidence="6" type="ORF">IE077_003081</name>
</gene>
<feature type="domain" description="EF-1-gamma C-terminal" evidence="4">
    <location>
        <begin position="217"/>
        <end position="376"/>
    </location>
</feature>
<dbReference type="PANTHER" id="PTHR43986">
    <property type="entry name" value="ELONGATION FACTOR 1-GAMMA"/>
    <property type="match status" value="1"/>
</dbReference>
<dbReference type="SUPFAM" id="SSF89942">
    <property type="entry name" value="eEF1-gamma domain"/>
    <property type="match status" value="1"/>
</dbReference>
<dbReference type="Pfam" id="PF00647">
    <property type="entry name" value="EF1G"/>
    <property type="match status" value="1"/>
</dbReference>
<dbReference type="InterPro" id="IPR010987">
    <property type="entry name" value="Glutathione-S-Trfase_C-like"/>
</dbReference>
<dbReference type="Pfam" id="PF00043">
    <property type="entry name" value="GST_C"/>
    <property type="match status" value="1"/>
</dbReference>
<dbReference type="Gene3D" id="1.20.1050.130">
    <property type="match status" value="1"/>
</dbReference>
<keyword evidence="7" id="KW-1185">Reference proteome</keyword>
<evidence type="ECO:0000256" key="2">
    <source>
        <dbReference type="ARBA" id="ARBA00022917"/>
    </source>
</evidence>
<evidence type="ECO:0000313" key="7">
    <source>
        <dbReference type="Proteomes" id="UP000823046"/>
    </source>
</evidence>
<evidence type="ECO:0000259" key="5">
    <source>
        <dbReference type="PROSITE" id="PS50405"/>
    </source>
</evidence>
<evidence type="ECO:0000313" key="6">
    <source>
        <dbReference type="EMBL" id="KAF8820531.1"/>
    </source>
</evidence>
<evidence type="ECO:0000256" key="3">
    <source>
        <dbReference type="PROSITE-ProRule" id="PRU00519"/>
    </source>
</evidence>
<keyword evidence="2 3" id="KW-0648">Protein biosynthesis</keyword>
<keyword evidence="1 3" id="KW-0251">Elongation factor</keyword>
<dbReference type="InterPro" id="IPR036282">
    <property type="entry name" value="Glutathione-S-Trfase_C_sf"/>
</dbReference>
<dbReference type="InterPro" id="IPR004046">
    <property type="entry name" value="GST_C"/>
</dbReference>
<comment type="caution">
    <text evidence="6">The sequence shown here is derived from an EMBL/GenBank/DDBJ whole genome shotgun (WGS) entry which is preliminary data.</text>
</comment>
<dbReference type="SMART" id="SM01183">
    <property type="entry name" value="EF1G"/>
    <property type="match status" value="1"/>
</dbReference>
<evidence type="ECO:0000259" key="4">
    <source>
        <dbReference type="PROSITE" id="PS50040"/>
    </source>
</evidence>
<reference evidence="6 7" key="1">
    <citation type="journal article" date="2020" name="bioRxiv">
        <title>Metabolic contributions of an alphaproteobacterial endosymbiont in the apicomplexan Cardiosporidium cionae.</title>
        <authorList>
            <person name="Hunter E.S."/>
            <person name="Paight C.J."/>
            <person name="Lane C.E."/>
        </authorList>
    </citation>
    <scope>NUCLEOTIDE SEQUENCE [LARGE SCALE GENOMIC DNA]</scope>
    <source>
        <strain evidence="6">ESH_2018</strain>
    </source>
</reference>
<dbReference type="InterPro" id="IPR050802">
    <property type="entry name" value="EF-GSTs"/>
</dbReference>
<sequence length="376" mass="42579">MKLYAPKDSTSSLRCLVAASYAGVTLPLVEWKAGCVDLTDTIAEHYTVVLETLKGPLGGGDAIFRYLGRIRPEASLYGETLQESAEVDMWLQFSAELEHNLFPDASSPSMNEAVIQESLIILNHFFLNSTYLVGENVTLADIAIGITLYQAKLVGKLSNSILSKYENLQRWLNTITSQRQFLKIVEKEEPKKKEPVPRKAVASTATAAKAKQNGTVEEEDVGVLSIPLLDRWKKTYSNTKNIKDEAMPWFWENIFATGEYSLWFMRYNKLPAECKMDFLTCNLCNGFMQRMNNSIRSESFGVINVMGEGGEFDIEGVWLFTGSEMPALMKEHPSYEYQDFIQLDPQNAADKQRIIDYWCETETIQGRPIVDTHAWK</sequence>
<evidence type="ECO:0000256" key="1">
    <source>
        <dbReference type="ARBA" id="ARBA00022768"/>
    </source>
</evidence>
<dbReference type="PANTHER" id="PTHR43986:SF1">
    <property type="entry name" value="ELONGATION FACTOR 1-GAMMA"/>
    <property type="match status" value="1"/>
</dbReference>
<dbReference type="Gene3D" id="3.30.70.1010">
    <property type="entry name" value="Translation elongation factor EF1B, gamma chain, conserved domain"/>
    <property type="match status" value="1"/>
</dbReference>
<name>A0ABQ7J996_9APIC</name>
<protein>
    <submittedName>
        <fullName evidence="6">Elongation factor 1-gamma</fullName>
    </submittedName>
</protein>
<feature type="domain" description="GST C-terminal" evidence="5">
    <location>
        <begin position="80"/>
        <end position="194"/>
    </location>
</feature>
<dbReference type="PROSITE" id="PS50040">
    <property type="entry name" value="EF1G_C"/>
    <property type="match status" value="1"/>
</dbReference>
<dbReference type="SUPFAM" id="SSF47616">
    <property type="entry name" value="GST C-terminal domain-like"/>
    <property type="match status" value="1"/>
</dbReference>